<dbReference type="PROSITE" id="PS51352">
    <property type="entry name" value="THIOREDOXIN_2"/>
    <property type="match status" value="1"/>
</dbReference>
<dbReference type="PANTHER" id="PTHR32234:SF3">
    <property type="entry name" value="SUPPRESSION OF COPPER SENSITIVITY PROTEIN"/>
    <property type="match status" value="1"/>
</dbReference>
<keyword evidence="6 8" id="KW-0472">Membrane</keyword>
<dbReference type="CDD" id="cd02953">
    <property type="entry name" value="DsbDgamma"/>
    <property type="match status" value="1"/>
</dbReference>
<dbReference type="RefSeq" id="WP_147123722.1">
    <property type="nucleotide sequence ID" value="NZ_VOPY01000004.1"/>
</dbReference>
<keyword evidence="2" id="KW-1003">Cell membrane</keyword>
<feature type="transmembrane region" description="Helical" evidence="8">
    <location>
        <begin position="538"/>
        <end position="557"/>
    </location>
</feature>
<evidence type="ECO:0000256" key="5">
    <source>
        <dbReference type="ARBA" id="ARBA00022989"/>
    </source>
</evidence>
<dbReference type="InterPro" id="IPR017937">
    <property type="entry name" value="Thioredoxin_CS"/>
</dbReference>
<dbReference type="Proteomes" id="UP000321129">
    <property type="component" value="Unassembled WGS sequence"/>
</dbReference>
<dbReference type="EMBL" id="VOPY01000004">
    <property type="protein sequence ID" value="TXC67762.1"/>
    <property type="molecule type" value="Genomic_DNA"/>
</dbReference>
<evidence type="ECO:0000256" key="7">
    <source>
        <dbReference type="ARBA" id="ARBA00023284"/>
    </source>
</evidence>
<evidence type="ECO:0000256" key="8">
    <source>
        <dbReference type="SAM" id="Phobius"/>
    </source>
</evidence>
<dbReference type="InterPro" id="IPR036249">
    <property type="entry name" value="Thioredoxin-like_sf"/>
</dbReference>
<evidence type="ECO:0000256" key="3">
    <source>
        <dbReference type="ARBA" id="ARBA00022692"/>
    </source>
</evidence>
<dbReference type="InterPro" id="IPR003834">
    <property type="entry name" value="Cyt_c_assmbl_TM_dom"/>
</dbReference>
<dbReference type="InterPro" id="IPR028250">
    <property type="entry name" value="DsbDN"/>
</dbReference>
<dbReference type="Pfam" id="PF11412">
    <property type="entry name" value="DsbD_N"/>
    <property type="match status" value="1"/>
</dbReference>
<feature type="transmembrane region" description="Helical" evidence="8">
    <location>
        <begin position="330"/>
        <end position="349"/>
    </location>
</feature>
<feature type="transmembrane region" description="Helical" evidence="8">
    <location>
        <begin position="369"/>
        <end position="388"/>
    </location>
</feature>
<comment type="caution">
    <text evidence="11">The sequence shown here is derived from an EMBL/GenBank/DDBJ whole genome shotgun (WGS) entry which is preliminary data.</text>
</comment>
<sequence length="680" mass="71078">MTRTILFLLGALALLLPAPLAAQGFGAGPAHIQASLEAETMRPAPGGETTFAFVMKPDAGWHGYWKNGGDAGLGMDIDWSLPTGVSVGELAYPVPKTLVIAGLMNHVYEAPYALTVPLKVSRAIAPGTMIAIEARARWLACTDKVCVPESGTFTLRLRAGDGTIDPASRARFDGFRAQLPQPLGSPASYTIDGADIRFAIPLPAAIAAADPHLFVATIDAVEAGAPQRFARDGDRLIVATRAAPNLTPGTRVDALIRLAGSRGLSFSAAPGDVPPIAEGFDIGLLLAALGAAVLGGLILNIMPCVFPILSLKALSLARAGGDERRARHEALAYAGGVILVCLALGGLLIALRAGGENLGWAFQLQDRRIVFILLLLVVAITANLAGLFELPGFGGGEALAGRGGTRGAFWTGALAAFVATPCTGPFMGLALGATLVLPAAAALAIFGGLGLGLALPFLVIGYVPALRNRLPRPGPWMERFRRWMALPMGLTALALLWLFWKQGGSALLAFAAMAGLFLVAALWKAGRDQQRGISAGRALAPALLVGLVALIALVRIAPHIAATQSAADADTPYSADAIAALRASGTPAFVYFTADWCVTCKANEAATIDREGVRQAFRDNDVAVLVGDWTDGDPALTRALAQFERNSVPLYLWYPRGRGEAEILPQVLTPSMLIERARAR</sequence>
<keyword evidence="9" id="KW-0732">Signal</keyword>
<feature type="transmembrane region" description="Helical" evidence="8">
    <location>
        <begin position="282"/>
        <end position="309"/>
    </location>
</feature>
<dbReference type="InterPro" id="IPR035671">
    <property type="entry name" value="DsbD_gamma"/>
</dbReference>
<gene>
    <name evidence="11" type="ORF">FSZ31_12365</name>
</gene>
<organism evidence="11 12">
    <name type="scientific">Flavisphingopyxis soli</name>
    <dbReference type="NCBI Taxonomy" id="2601267"/>
    <lineage>
        <taxon>Bacteria</taxon>
        <taxon>Pseudomonadati</taxon>
        <taxon>Pseudomonadota</taxon>
        <taxon>Alphaproteobacteria</taxon>
        <taxon>Sphingomonadales</taxon>
        <taxon>Sphingopyxidaceae</taxon>
        <taxon>Flavisphingopyxis</taxon>
    </lineage>
</organism>
<name>A0A5C6U463_9SPHN</name>
<feature type="transmembrane region" description="Helical" evidence="8">
    <location>
        <begin position="483"/>
        <end position="500"/>
    </location>
</feature>
<proteinExistence type="predicted"/>
<keyword evidence="7" id="KW-0676">Redox-active center</keyword>
<dbReference type="GO" id="GO:0015035">
    <property type="term" value="F:protein-disulfide reductase activity"/>
    <property type="evidence" value="ECO:0007669"/>
    <property type="project" value="TreeGrafter"/>
</dbReference>
<feature type="transmembrane region" description="Helical" evidence="8">
    <location>
        <begin position="506"/>
        <end position="526"/>
    </location>
</feature>
<feature type="chain" id="PRO_5022875321" evidence="9">
    <location>
        <begin position="23"/>
        <end position="680"/>
    </location>
</feature>
<dbReference type="PROSITE" id="PS00194">
    <property type="entry name" value="THIOREDOXIN_1"/>
    <property type="match status" value="1"/>
</dbReference>
<dbReference type="OrthoDB" id="9811036at2"/>
<feature type="transmembrane region" description="Helical" evidence="8">
    <location>
        <begin position="409"/>
        <end position="433"/>
    </location>
</feature>
<keyword evidence="5 8" id="KW-1133">Transmembrane helix</keyword>
<comment type="subcellular location">
    <subcellularLocation>
        <location evidence="1">Cell membrane</location>
        <topology evidence="1">Multi-pass membrane protein</topology>
    </subcellularLocation>
</comment>
<feature type="domain" description="Thioredoxin" evidence="10">
    <location>
        <begin position="551"/>
        <end position="680"/>
    </location>
</feature>
<feature type="transmembrane region" description="Helical" evidence="8">
    <location>
        <begin position="439"/>
        <end position="463"/>
    </location>
</feature>
<evidence type="ECO:0000256" key="9">
    <source>
        <dbReference type="SAM" id="SignalP"/>
    </source>
</evidence>
<keyword evidence="3 8" id="KW-0812">Transmembrane</keyword>
<evidence type="ECO:0000313" key="11">
    <source>
        <dbReference type="EMBL" id="TXC67762.1"/>
    </source>
</evidence>
<evidence type="ECO:0000256" key="2">
    <source>
        <dbReference type="ARBA" id="ARBA00022475"/>
    </source>
</evidence>
<feature type="signal peptide" evidence="9">
    <location>
        <begin position="1"/>
        <end position="22"/>
    </location>
</feature>
<dbReference type="AlphaFoldDB" id="A0A5C6U463"/>
<dbReference type="SUPFAM" id="SSF52833">
    <property type="entry name" value="Thioredoxin-like"/>
    <property type="match status" value="1"/>
</dbReference>
<dbReference type="GO" id="GO:0045454">
    <property type="term" value="P:cell redox homeostasis"/>
    <property type="evidence" value="ECO:0007669"/>
    <property type="project" value="TreeGrafter"/>
</dbReference>
<dbReference type="Pfam" id="PF02683">
    <property type="entry name" value="DsbD_TM"/>
    <property type="match status" value="1"/>
</dbReference>
<dbReference type="Pfam" id="PF13899">
    <property type="entry name" value="Thioredoxin_7"/>
    <property type="match status" value="1"/>
</dbReference>
<evidence type="ECO:0000256" key="1">
    <source>
        <dbReference type="ARBA" id="ARBA00004651"/>
    </source>
</evidence>
<dbReference type="Gene3D" id="3.40.30.10">
    <property type="entry name" value="Glutaredoxin"/>
    <property type="match status" value="1"/>
</dbReference>
<reference evidence="11 12" key="1">
    <citation type="submission" date="2019-08" db="EMBL/GenBank/DDBJ databases">
        <title>Sphingorhabdus soil sp. nov., isolated from arctic soil.</title>
        <authorList>
            <person name="Liu Y."/>
        </authorList>
    </citation>
    <scope>NUCLEOTIDE SEQUENCE [LARGE SCALE GENOMIC DNA]</scope>
    <source>
        <strain evidence="11 12">D-2Q-5-6</strain>
    </source>
</reference>
<keyword evidence="12" id="KW-1185">Reference proteome</keyword>
<dbReference type="PANTHER" id="PTHR32234">
    <property type="entry name" value="THIOL:DISULFIDE INTERCHANGE PROTEIN DSBD"/>
    <property type="match status" value="1"/>
</dbReference>
<evidence type="ECO:0000259" key="10">
    <source>
        <dbReference type="PROSITE" id="PS51352"/>
    </source>
</evidence>
<protein>
    <submittedName>
        <fullName evidence="11">Thiol:disulfide interchange protein</fullName>
    </submittedName>
</protein>
<evidence type="ECO:0000256" key="4">
    <source>
        <dbReference type="ARBA" id="ARBA00022748"/>
    </source>
</evidence>
<keyword evidence="4" id="KW-0201">Cytochrome c-type biogenesis</keyword>
<evidence type="ECO:0000256" key="6">
    <source>
        <dbReference type="ARBA" id="ARBA00023136"/>
    </source>
</evidence>
<evidence type="ECO:0000313" key="12">
    <source>
        <dbReference type="Proteomes" id="UP000321129"/>
    </source>
</evidence>
<accession>A0A5C6U463</accession>
<dbReference type="InterPro" id="IPR013766">
    <property type="entry name" value="Thioredoxin_domain"/>
</dbReference>